<accession>A0ABS8W9U7</accession>
<dbReference type="EC" id="2.3.1.180" evidence="8"/>
<keyword evidence="4 8" id="KW-0276">Fatty acid metabolism</keyword>
<sequence length="319" mass="34080">MYTKIIGTGSYLPTSVRTNEDLEKMVETSDEWITARTGIKERRIANDQETVAYMAYKAGEQALDAASIPASDVELIILATTSANNAFPAAACEVQALLGLTNIPAFDLGAACAGFTYALSVADNFIRSGMYKTVLVIGADALSHTCDPEDRGTIILFGDGAGAAVAQASEEQGILSTQINADGRFGDLLKLPNPKRGLSGSELESYMFMKGNDVFKVAVTKLSELVTQTLEANNIDKSELDWLVPHQANFRIINATAKKLNMPLERVILTLEKHGNTSAASVPIALDEGVRDGRIKAGDLVLLEAFGGGFAWGSALIRM</sequence>
<comment type="subunit">
    <text evidence="8">Homodimer.</text>
</comment>
<evidence type="ECO:0000256" key="1">
    <source>
        <dbReference type="ARBA" id="ARBA00008642"/>
    </source>
</evidence>
<dbReference type="InterPro" id="IPR016039">
    <property type="entry name" value="Thiolase-like"/>
</dbReference>
<comment type="catalytic activity">
    <reaction evidence="8">
        <text>malonyl-[ACP] + acetyl-CoA + H(+) = 3-oxobutanoyl-[ACP] + CO2 + CoA</text>
        <dbReference type="Rhea" id="RHEA:12080"/>
        <dbReference type="Rhea" id="RHEA-COMP:9623"/>
        <dbReference type="Rhea" id="RHEA-COMP:9625"/>
        <dbReference type="ChEBI" id="CHEBI:15378"/>
        <dbReference type="ChEBI" id="CHEBI:16526"/>
        <dbReference type="ChEBI" id="CHEBI:57287"/>
        <dbReference type="ChEBI" id="CHEBI:57288"/>
        <dbReference type="ChEBI" id="CHEBI:78449"/>
        <dbReference type="ChEBI" id="CHEBI:78450"/>
        <dbReference type="EC" id="2.3.1.180"/>
    </reaction>
</comment>
<dbReference type="Pfam" id="PF08541">
    <property type="entry name" value="ACP_syn_III_C"/>
    <property type="match status" value="1"/>
</dbReference>
<keyword evidence="5 8" id="KW-0443">Lipid metabolism</keyword>
<keyword evidence="12" id="KW-1185">Reference proteome</keyword>
<evidence type="ECO:0000256" key="4">
    <source>
        <dbReference type="ARBA" id="ARBA00022832"/>
    </source>
</evidence>
<dbReference type="InterPro" id="IPR013747">
    <property type="entry name" value="ACP_syn_III_C"/>
</dbReference>
<proteinExistence type="inferred from homology"/>
<evidence type="ECO:0000313" key="12">
    <source>
        <dbReference type="Proteomes" id="UP001201273"/>
    </source>
</evidence>
<comment type="caution">
    <text evidence="11">The sequence shown here is derived from an EMBL/GenBank/DDBJ whole genome shotgun (WGS) entry which is preliminary data.</text>
</comment>
<dbReference type="PANTHER" id="PTHR43091">
    <property type="entry name" value="3-OXOACYL-[ACYL-CARRIER-PROTEIN] SYNTHASE"/>
    <property type="match status" value="1"/>
</dbReference>
<dbReference type="NCBIfam" id="NF006829">
    <property type="entry name" value="PRK09352.1"/>
    <property type="match status" value="1"/>
</dbReference>
<feature type="domain" description="Beta-ketoacyl-[acyl-carrier-protein] synthase III C-terminal" evidence="9">
    <location>
        <begin position="230"/>
        <end position="319"/>
    </location>
</feature>
<evidence type="ECO:0000256" key="8">
    <source>
        <dbReference type="HAMAP-Rule" id="MF_01815"/>
    </source>
</evidence>
<dbReference type="Gene3D" id="3.40.47.10">
    <property type="match status" value="1"/>
</dbReference>
<feature type="active site" evidence="8">
    <location>
        <position position="246"/>
    </location>
</feature>
<dbReference type="InterPro" id="IPR004655">
    <property type="entry name" value="FabH"/>
</dbReference>
<gene>
    <name evidence="8" type="primary">fabH</name>
    <name evidence="11" type="ORF">K6Y31_10555</name>
</gene>
<keyword evidence="2 8" id="KW-0444">Lipid biosynthesis</keyword>
<comment type="similarity">
    <text evidence="1 8">Belongs to the thiolase-like superfamily. FabH family.</text>
</comment>
<keyword evidence="7 8" id="KW-0511">Multifunctional enzyme</keyword>
<evidence type="ECO:0000256" key="3">
    <source>
        <dbReference type="ARBA" id="ARBA00022679"/>
    </source>
</evidence>
<dbReference type="EMBL" id="JAIMJA010000009">
    <property type="protein sequence ID" value="MCE2595255.1"/>
    <property type="molecule type" value="Genomic_DNA"/>
</dbReference>
<protein>
    <recommendedName>
        <fullName evidence="8">Beta-ketoacyl-[acyl-carrier-protein] synthase III</fullName>
        <shortName evidence="8">Beta-ketoacyl-ACP synthase III</shortName>
        <shortName evidence="8">KAS III</shortName>
        <ecNumber evidence="8">2.3.1.180</ecNumber>
    </recommendedName>
    <alternativeName>
        <fullName evidence="8">3-oxoacyl-[acyl-carrier-protein] synthase 3</fullName>
    </alternativeName>
    <alternativeName>
        <fullName evidence="8">3-oxoacyl-[acyl-carrier-protein] synthase III</fullName>
    </alternativeName>
</protein>
<comment type="function">
    <text evidence="8">Catalyzes the condensation reaction of fatty acid synthesis by the addition to an acyl acceptor of two carbons from malonyl-ACP. Catalyzes the first condensation reaction which initiates fatty acid synthesis and may therefore play a role in governing the total rate of fatty acid production. Possesses both acetoacetyl-ACP synthase and acetyl transacylase activities. Its substrate specificity determines the biosynthesis of branched-chain and/or straight-chain of fatty acids.</text>
</comment>
<reference evidence="11 12" key="1">
    <citation type="journal article" date="2022" name="Environ. Microbiol. Rep.">
        <title>Eco-phylogenetic analyses reveal divergent evolution of vitamin B12 metabolism in the marine bacterial family 'Psychromonadaceae'.</title>
        <authorList>
            <person name="Jin X."/>
            <person name="Yang Y."/>
            <person name="Cao H."/>
            <person name="Gao B."/>
            <person name="Zhao Z."/>
        </authorList>
    </citation>
    <scope>NUCLEOTIDE SEQUENCE [LARGE SCALE GENOMIC DNA]</scope>
    <source>
        <strain evidence="11 12">MKS20</strain>
    </source>
</reference>
<feature type="region of interest" description="ACP-binding" evidence="8">
    <location>
        <begin position="247"/>
        <end position="251"/>
    </location>
</feature>
<evidence type="ECO:0000259" key="9">
    <source>
        <dbReference type="Pfam" id="PF08541"/>
    </source>
</evidence>
<dbReference type="PANTHER" id="PTHR43091:SF1">
    <property type="entry name" value="BETA-KETOACYL-[ACYL-CARRIER-PROTEIN] SYNTHASE III, CHLOROPLASTIC"/>
    <property type="match status" value="1"/>
</dbReference>
<dbReference type="InterPro" id="IPR013751">
    <property type="entry name" value="ACP_syn_III_N"/>
</dbReference>
<comment type="pathway">
    <text evidence="8">Lipid metabolism; fatty acid biosynthesis.</text>
</comment>
<dbReference type="HAMAP" id="MF_01815">
    <property type="entry name" value="FabH"/>
    <property type="match status" value="1"/>
</dbReference>
<keyword evidence="3 8" id="KW-0808">Transferase</keyword>
<evidence type="ECO:0000259" key="10">
    <source>
        <dbReference type="Pfam" id="PF08545"/>
    </source>
</evidence>
<evidence type="ECO:0000256" key="6">
    <source>
        <dbReference type="ARBA" id="ARBA00023160"/>
    </source>
</evidence>
<dbReference type="RefSeq" id="WP_233052747.1">
    <property type="nucleotide sequence ID" value="NZ_JAIMJA010000009.1"/>
</dbReference>
<dbReference type="CDD" id="cd00830">
    <property type="entry name" value="KAS_III"/>
    <property type="match status" value="1"/>
</dbReference>
<evidence type="ECO:0000256" key="5">
    <source>
        <dbReference type="ARBA" id="ARBA00023098"/>
    </source>
</evidence>
<name>A0ABS8W9U7_9GAMM</name>
<comment type="subcellular location">
    <subcellularLocation>
        <location evidence="8">Cytoplasm</location>
    </subcellularLocation>
</comment>
<evidence type="ECO:0000313" key="11">
    <source>
        <dbReference type="EMBL" id="MCE2595255.1"/>
    </source>
</evidence>
<dbReference type="Proteomes" id="UP001201273">
    <property type="component" value="Unassembled WGS sequence"/>
</dbReference>
<keyword evidence="8" id="KW-0012">Acyltransferase</keyword>
<keyword evidence="8" id="KW-0963">Cytoplasm</keyword>
<feature type="active site" evidence="8">
    <location>
        <position position="112"/>
    </location>
</feature>
<dbReference type="Pfam" id="PF08545">
    <property type="entry name" value="ACP_syn_III"/>
    <property type="match status" value="1"/>
</dbReference>
<evidence type="ECO:0000256" key="7">
    <source>
        <dbReference type="ARBA" id="ARBA00023268"/>
    </source>
</evidence>
<feature type="domain" description="Beta-ketoacyl-[acyl-carrier-protein] synthase III N-terminal" evidence="10">
    <location>
        <begin position="106"/>
        <end position="183"/>
    </location>
</feature>
<dbReference type="SUPFAM" id="SSF53901">
    <property type="entry name" value="Thiolase-like"/>
    <property type="match status" value="1"/>
</dbReference>
<dbReference type="NCBIfam" id="TIGR00747">
    <property type="entry name" value="fabH"/>
    <property type="match status" value="1"/>
</dbReference>
<comment type="domain">
    <text evidence="8">The last Arg residue of the ACP-binding site is essential for the weak association between ACP/AcpP and FabH.</text>
</comment>
<organism evidence="11 12">
    <name type="scientific">Motilimonas cestriensis</name>
    <dbReference type="NCBI Taxonomy" id="2742685"/>
    <lineage>
        <taxon>Bacteria</taxon>
        <taxon>Pseudomonadati</taxon>
        <taxon>Pseudomonadota</taxon>
        <taxon>Gammaproteobacteria</taxon>
        <taxon>Alteromonadales</taxon>
        <taxon>Alteromonadales genera incertae sedis</taxon>
        <taxon>Motilimonas</taxon>
    </lineage>
</organism>
<feature type="active site" evidence="8">
    <location>
        <position position="276"/>
    </location>
</feature>
<keyword evidence="6 8" id="KW-0275">Fatty acid biosynthesis</keyword>
<evidence type="ECO:0000256" key="2">
    <source>
        <dbReference type="ARBA" id="ARBA00022516"/>
    </source>
</evidence>